<organism evidence="2 3">
    <name type="scientific">Miscanthus lutarioriparius</name>
    <dbReference type="NCBI Taxonomy" id="422564"/>
    <lineage>
        <taxon>Eukaryota</taxon>
        <taxon>Viridiplantae</taxon>
        <taxon>Streptophyta</taxon>
        <taxon>Embryophyta</taxon>
        <taxon>Tracheophyta</taxon>
        <taxon>Spermatophyta</taxon>
        <taxon>Magnoliopsida</taxon>
        <taxon>Liliopsida</taxon>
        <taxon>Poales</taxon>
        <taxon>Poaceae</taxon>
        <taxon>PACMAD clade</taxon>
        <taxon>Panicoideae</taxon>
        <taxon>Andropogonodae</taxon>
        <taxon>Andropogoneae</taxon>
        <taxon>Saccharinae</taxon>
        <taxon>Miscanthus</taxon>
    </lineage>
</organism>
<dbReference type="AlphaFoldDB" id="A0A811SBD4"/>
<dbReference type="OrthoDB" id="687856at2759"/>
<evidence type="ECO:0000313" key="2">
    <source>
        <dbReference type="EMBL" id="CAD6339959.1"/>
    </source>
</evidence>
<feature type="compositionally biased region" description="Basic and acidic residues" evidence="1">
    <location>
        <begin position="371"/>
        <end position="389"/>
    </location>
</feature>
<dbReference type="PANTHER" id="PTHR46934:SF8">
    <property type="entry name" value="OS06G0481800 PROTEIN"/>
    <property type="match status" value="1"/>
</dbReference>
<reference evidence="2" key="1">
    <citation type="submission" date="2020-10" db="EMBL/GenBank/DDBJ databases">
        <authorList>
            <person name="Han B."/>
            <person name="Lu T."/>
            <person name="Zhao Q."/>
            <person name="Huang X."/>
            <person name="Zhao Y."/>
        </authorList>
    </citation>
    <scope>NUCLEOTIDE SEQUENCE</scope>
</reference>
<gene>
    <name evidence="2" type="ORF">NCGR_LOCUS64057</name>
</gene>
<comment type="caution">
    <text evidence="2">The sequence shown here is derived from an EMBL/GenBank/DDBJ whole genome shotgun (WGS) entry which is preliminary data.</text>
</comment>
<evidence type="ECO:0008006" key="4">
    <source>
        <dbReference type="Google" id="ProtNLM"/>
    </source>
</evidence>
<dbReference type="PANTHER" id="PTHR46934">
    <property type="entry name" value="MYB_DNA-BIND_3 DOMAIN-CONTAINING PROTEIN-RELATED"/>
    <property type="match status" value="1"/>
</dbReference>
<dbReference type="Proteomes" id="UP000604825">
    <property type="component" value="Unassembled WGS sequence"/>
</dbReference>
<name>A0A811SBD4_9POAL</name>
<keyword evidence="3" id="KW-1185">Reference proteome</keyword>
<feature type="region of interest" description="Disordered" evidence="1">
    <location>
        <begin position="355"/>
        <end position="389"/>
    </location>
</feature>
<dbReference type="EMBL" id="CAJGYO010000019">
    <property type="protein sequence ID" value="CAD6339959.1"/>
    <property type="molecule type" value="Genomic_DNA"/>
</dbReference>
<protein>
    <recommendedName>
        <fullName evidence="4">DDE Tnp4 domain-containing protein</fullName>
    </recommendedName>
</protein>
<sequence length="481" mass="54877">MSHNASYEDLQHEFHHSGETIHLHTKAIFNVIPSLTYRFVKQTTGVETHWKISTDPRFFPNFENCLGAIDGTHVPITISQDRQAPYRNRKGYLKSKCDVERAIGVLKKRFPILKVGTHHPIENQVKIPAAAVVFHNLIRMLNGDEGWLDHQGSNISPEHFIDVPEGGNQYSNDVMSLSSQIFILSLSLIPDFYICSNNVSKRVPKVQFDPSCSCPKKAISKDFKSSKEKGIAKRIFKLFHEKFPHVKFTRVQIQDKEKELKREYRVLKEARKQSGQTAKGTLNFTSIAPSQVLVTQPSQVPITQPSQVPVTQPSQAIVTQHYIGEEDENFPLDSSVHNVETDDDDLRILEQPVASGAATRSRMGKRVASTRNKDTTTSDKIEKAAQRRRQDGKVIEMMGRFIEMKEKQAEAESMQQERARSNQHEDEFHIPVCIAVVDKMEDLSDDEKVVAYDVFKDPQNRAIFMTAKDSTRLKWLRKKIN</sequence>
<evidence type="ECO:0000313" key="3">
    <source>
        <dbReference type="Proteomes" id="UP000604825"/>
    </source>
</evidence>
<evidence type="ECO:0000256" key="1">
    <source>
        <dbReference type="SAM" id="MobiDB-lite"/>
    </source>
</evidence>
<accession>A0A811SBD4</accession>
<proteinExistence type="predicted"/>